<dbReference type="AlphaFoldDB" id="A0A1N6R6Y8"/>
<dbReference type="RefSeq" id="WP_076462339.1">
    <property type="nucleotide sequence ID" value="NZ_FTMN01000003.1"/>
</dbReference>
<gene>
    <name evidence="1" type="ORF">SAMN05421647_103148</name>
</gene>
<evidence type="ECO:0000313" key="2">
    <source>
        <dbReference type="Proteomes" id="UP000186895"/>
    </source>
</evidence>
<reference evidence="1 2" key="1">
    <citation type="submission" date="2017-01" db="EMBL/GenBank/DDBJ databases">
        <authorList>
            <person name="Mah S.A."/>
            <person name="Swanson W.J."/>
            <person name="Moy G.W."/>
            <person name="Vacquier V.D."/>
        </authorList>
    </citation>
    <scope>NUCLEOTIDE SEQUENCE [LARGE SCALE GENOMIC DNA]</scope>
    <source>
        <strain evidence="1 2">DSM 7027</strain>
    </source>
</reference>
<proteinExistence type="predicted"/>
<protein>
    <submittedName>
        <fullName evidence="1">Uncharacterized protein</fullName>
    </submittedName>
</protein>
<sequence length="65" mass="7373">MKVTLNETLQAALSEYRSAHKALLSADFDSLTRDQIMDLFKCEEMASERFSRLFLSLAVSDEIEG</sequence>
<evidence type="ECO:0000313" key="1">
    <source>
        <dbReference type="EMBL" id="SIQ24625.1"/>
    </source>
</evidence>
<dbReference type="EMBL" id="FTMN01000003">
    <property type="protein sequence ID" value="SIQ24625.1"/>
    <property type="molecule type" value="Genomic_DNA"/>
</dbReference>
<dbReference type="Proteomes" id="UP000186895">
    <property type="component" value="Unassembled WGS sequence"/>
</dbReference>
<name>A0A1N6R6Y8_9GAMM</name>
<keyword evidence="2" id="KW-1185">Reference proteome</keyword>
<accession>A0A1N6R6Y8</accession>
<dbReference type="STRING" id="49186.SAMN05421647_103148"/>
<organism evidence="1 2">
    <name type="scientific">Marinobacterium stanieri</name>
    <dbReference type="NCBI Taxonomy" id="49186"/>
    <lineage>
        <taxon>Bacteria</taxon>
        <taxon>Pseudomonadati</taxon>
        <taxon>Pseudomonadota</taxon>
        <taxon>Gammaproteobacteria</taxon>
        <taxon>Oceanospirillales</taxon>
        <taxon>Oceanospirillaceae</taxon>
        <taxon>Marinobacterium</taxon>
    </lineage>
</organism>